<evidence type="ECO:0000256" key="1">
    <source>
        <dbReference type="SAM" id="SignalP"/>
    </source>
</evidence>
<evidence type="ECO:0000313" key="3">
    <source>
        <dbReference type="Proteomes" id="UP000198877"/>
    </source>
</evidence>
<gene>
    <name evidence="2" type="ORF">SAMN04488591_0769</name>
</gene>
<proteinExistence type="predicted"/>
<evidence type="ECO:0000313" key="2">
    <source>
        <dbReference type="EMBL" id="SFR37319.1"/>
    </source>
</evidence>
<sequence>MRKSLKAIAGSLCVAGLPLGLTACSTDSVVWGQEGAAVREATNQFVTANKEADDSPGLCNGSAADLGTPSAWEGLSAGEPAKFSAKDWEAYGSLSPTWVINLSHQSATRGAETKNVPVYLFFKGAGKDLCVAAIEWGEITSTS</sequence>
<feature type="signal peptide" evidence="1">
    <location>
        <begin position="1"/>
        <end position="23"/>
    </location>
</feature>
<dbReference type="AlphaFoldDB" id="A0A1I6G549"/>
<protein>
    <recommendedName>
        <fullName evidence="4">Lipoprotein</fullName>
    </recommendedName>
</protein>
<feature type="chain" id="PRO_5011699684" description="Lipoprotein" evidence="1">
    <location>
        <begin position="24"/>
        <end position="143"/>
    </location>
</feature>
<dbReference type="RefSeq" id="WP_091476916.1">
    <property type="nucleotide sequence ID" value="NZ_FNGQ01000001.1"/>
</dbReference>
<dbReference type="EMBL" id="FOYR01000001">
    <property type="protein sequence ID" value="SFR37319.1"/>
    <property type="molecule type" value="Genomic_DNA"/>
</dbReference>
<organism evidence="2 3">
    <name type="scientific">Microbacterium azadirachtae</name>
    <dbReference type="NCBI Taxonomy" id="582680"/>
    <lineage>
        <taxon>Bacteria</taxon>
        <taxon>Bacillati</taxon>
        <taxon>Actinomycetota</taxon>
        <taxon>Actinomycetes</taxon>
        <taxon>Micrococcales</taxon>
        <taxon>Microbacteriaceae</taxon>
        <taxon>Microbacterium</taxon>
    </lineage>
</organism>
<dbReference type="PROSITE" id="PS51257">
    <property type="entry name" value="PROKAR_LIPOPROTEIN"/>
    <property type="match status" value="1"/>
</dbReference>
<keyword evidence="1" id="KW-0732">Signal</keyword>
<name>A0A1I6G549_9MICO</name>
<reference evidence="3" key="1">
    <citation type="submission" date="2016-10" db="EMBL/GenBank/DDBJ databases">
        <authorList>
            <person name="Varghese N."/>
            <person name="Submissions S."/>
        </authorList>
    </citation>
    <scope>NUCLEOTIDE SEQUENCE [LARGE SCALE GENOMIC DNA]</scope>
    <source>
        <strain evidence="3">CL127</strain>
    </source>
</reference>
<dbReference type="Proteomes" id="UP000198877">
    <property type="component" value="Unassembled WGS sequence"/>
</dbReference>
<accession>A0A1I6G549</accession>
<evidence type="ECO:0008006" key="4">
    <source>
        <dbReference type="Google" id="ProtNLM"/>
    </source>
</evidence>